<evidence type="ECO:0000256" key="4">
    <source>
        <dbReference type="SAM" id="MobiDB-lite"/>
    </source>
</evidence>
<dbReference type="InterPro" id="IPR031737">
    <property type="entry name" value="CNDH2_C"/>
</dbReference>
<comment type="caution">
    <text evidence="7">The sequence shown here is derived from an EMBL/GenBank/DDBJ whole genome shotgun (WGS) entry which is preliminary data.</text>
</comment>
<evidence type="ECO:0000256" key="2">
    <source>
        <dbReference type="ARBA" id="ARBA00007844"/>
    </source>
</evidence>
<dbReference type="GO" id="GO:0005634">
    <property type="term" value="C:nucleus"/>
    <property type="evidence" value="ECO:0007669"/>
    <property type="project" value="UniProtKB-SubCell"/>
</dbReference>
<keyword evidence="3" id="KW-0539">Nucleus</keyword>
<dbReference type="InterPro" id="IPR031739">
    <property type="entry name" value="Ncaph2"/>
</dbReference>
<keyword evidence="8" id="KW-1185">Reference proteome</keyword>
<evidence type="ECO:0000313" key="7">
    <source>
        <dbReference type="EMBL" id="KAG8467120.1"/>
    </source>
</evidence>
<feature type="compositionally biased region" description="Acidic residues" evidence="4">
    <location>
        <begin position="259"/>
        <end position="270"/>
    </location>
</feature>
<comment type="similarity">
    <text evidence="2">Belongs to the CND2 H2 (condensin-2 subunit 2) family.</text>
</comment>
<dbReference type="OMA" id="SAMSRML"/>
<dbReference type="Proteomes" id="UP000751190">
    <property type="component" value="Unassembled WGS sequence"/>
</dbReference>
<dbReference type="GO" id="GO:0051306">
    <property type="term" value="P:mitotic sister chromatid separation"/>
    <property type="evidence" value="ECO:0007669"/>
    <property type="project" value="TreeGrafter"/>
</dbReference>
<feature type="region of interest" description="Disordered" evidence="4">
    <location>
        <begin position="523"/>
        <end position="584"/>
    </location>
</feature>
<sequence length="732" mass="75215">MATSSAVVAGEEQSARFHHLLRPIRDLADSWNIDLASDLATYVDELSAIQISLDGGSTTVNFAEAALLIQGSACVYSKKVEYLYSLVYQTLNRVSEKERAPLQTATVDARGVDLDAPTPRLHEVDFLTLDFLQEGANLLLSEEDALGLDNEAITSKTPMHVLASGELGAGSGALHMRGASMHASGVLMLDNWEGADPASARMLDTMLVGMASASGARPTCTAGAPALGAPVGVGPSPAIAGQLALTFDAAVGADSADAEREDEYDDDDGGDFGGAPDFADDMDDGREAREGGVPVAGGGRDGAPPAAVGAFTVAIADGQPVLTAPAACAPLGGGTAPLGPWTPLDPNDASGAADPRPFRKGRTWKLPPKSAGALEPLRAGAKRDTHGRPVHVAAGGSVCGAPAEPCAPAGSSAPDSPDGGDACALRSRVALLAADLLAPSGLAAGAWSIKGQPGLHAHFGPKMEAESRRRAAVRKAARDALATHAHVPPAAEAEADADLDVDADADLAADGAFLALADGAHDAHGEGDDADAELDGLDGGAAFGDDDDDDDSGGGAVDFAPSAREDPVTDAAPPSRPRSVGARERDLTLSGYHLRLLNDEMERAHEDDGSLALHARVSAWEARLLPLLEAQERRRQFDIAHYTSRLLAQLPDAPRADASACAARPVPSEGGCARAMPFATLMAGAERFEVCRMFLAALQLANNRNVDIVVPADGCANGLGLQLLTREPVFAP</sequence>
<evidence type="ECO:0000256" key="1">
    <source>
        <dbReference type="ARBA" id="ARBA00004123"/>
    </source>
</evidence>
<evidence type="ECO:0000256" key="3">
    <source>
        <dbReference type="ARBA" id="ARBA00023242"/>
    </source>
</evidence>
<dbReference type="PANTHER" id="PTHR14324">
    <property type="entry name" value="CONDENSIN-2 COMPLEX SUBUNIT H2"/>
    <property type="match status" value="1"/>
</dbReference>
<dbReference type="Pfam" id="PF06278">
    <property type="entry name" value="CNDH2_N"/>
    <property type="match status" value="1"/>
</dbReference>
<dbReference type="AlphaFoldDB" id="A0A8J6CEP6"/>
<dbReference type="Pfam" id="PF16858">
    <property type="entry name" value="CNDH2_C"/>
    <property type="match status" value="1"/>
</dbReference>
<evidence type="ECO:0008006" key="9">
    <source>
        <dbReference type="Google" id="ProtNLM"/>
    </source>
</evidence>
<dbReference type="GO" id="GO:0010032">
    <property type="term" value="P:meiotic chromosome condensation"/>
    <property type="evidence" value="ECO:0007669"/>
    <property type="project" value="TreeGrafter"/>
</dbReference>
<gene>
    <name evidence="7" type="ORF">KFE25_000436</name>
</gene>
<organism evidence="7 8">
    <name type="scientific">Diacronema lutheri</name>
    <name type="common">Unicellular marine alga</name>
    <name type="synonym">Monochrysis lutheri</name>
    <dbReference type="NCBI Taxonomy" id="2081491"/>
    <lineage>
        <taxon>Eukaryota</taxon>
        <taxon>Haptista</taxon>
        <taxon>Haptophyta</taxon>
        <taxon>Pavlovophyceae</taxon>
        <taxon>Pavlovales</taxon>
        <taxon>Pavlovaceae</taxon>
        <taxon>Diacronema</taxon>
    </lineage>
</organism>
<dbReference type="EMBL" id="JAGTXO010000006">
    <property type="protein sequence ID" value="KAG8467120.1"/>
    <property type="molecule type" value="Genomic_DNA"/>
</dbReference>
<comment type="subcellular location">
    <subcellularLocation>
        <location evidence="1">Nucleus</location>
    </subcellularLocation>
</comment>
<dbReference type="PANTHER" id="PTHR14324:SF3">
    <property type="entry name" value="CONDENSIN-2 COMPLEX SUBUNIT H2"/>
    <property type="match status" value="1"/>
</dbReference>
<dbReference type="GO" id="GO:0003682">
    <property type="term" value="F:chromatin binding"/>
    <property type="evidence" value="ECO:0007669"/>
    <property type="project" value="TreeGrafter"/>
</dbReference>
<protein>
    <recommendedName>
        <fullName evidence="9">Condensin-2 complex subunit H2</fullName>
    </recommendedName>
</protein>
<dbReference type="InterPro" id="IPR009378">
    <property type="entry name" value="H2_N"/>
</dbReference>
<dbReference type="OrthoDB" id="10038475at2759"/>
<proteinExistence type="inferred from homology"/>
<evidence type="ECO:0000313" key="8">
    <source>
        <dbReference type="Proteomes" id="UP000751190"/>
    </source>
</evidence>
<name>A0A8J6CEP6_DIALT</name>
<reference evidence="7" key="1">
    <citation type="submission" date="2021-05" db="EMBL/GenBank/DDBJ databases">
        <title>The genome of the haptophyte Pavlova lutheri (Diacronema luteri, Pavlovales) - a model for lipid biosynthesis in eukaryotic algae.</title>
        <authorList>
            <person name="Hulatt C.J."/>
            <person name="Posewitz M.C."/>
        </authorList>
    </citation>
    <scope>NUCLEOTIDE SEQUENCE</scope>
    <source>
        <strain evidence="7">NIVA-4/92</strain>
    </source>
</reference>
<feature type="domain" description="Condensin-2 complex subunit H2 C-terminal" evidence="6">
    <location>
        <begin position="610"/>
        <end position="727"/>
    </location>
</feature>
<feature type="region of interest" description="Disordered" evidence="4">
    <location>
        <begin position="254"/>
        <end position="301"/>
    </location>
</feature>
<accession>A0A8J6CEP6</accession>
<dbReference type="GO" id="GO:0000796">
    <property type="term" value="C:condensin complex"/>
    <property type="evidence" value="ECO:0007669"/>
    <property type="project" value="TreeGrafter"/>
</dbReference>
<feature type="domain" description="Condensin II complex subunit H2 N-terminal" evidence="5">
    <location>
        <begin position="16"/>
        <end position="130"/>
    </location>
</feature>
<evidence type="ECO:0000259" key="5">
    <source>
        <dbReference type="Pfam" id="PF06278"/>
    </source>
</evidence>
<evidence type="ECO:0000259" key="6">
    <source>
        <dbReference type="Pfam" id="PF16858"/>
    </source>
</evidence>
<feature type="region of interest" description="Disordered" evidence="4">
    <location>
        <begin position="348"/>
        <end position="371"/>
    </location>
</feature>